<keyword evidence="3" id="KW-1185">Reference proteome</keyword>
<evidence type="ECO:0000313" key="2">
    <source>
        <dbReference type="EMBL" id="PZD93020.1"/>
    </source>
</evidence>
<evidence type="ECO:0000256" key="1">
    <source>
        <dbReference type="SAM" id="Phobius"/>
    </source>
</evidence>
<keyword evidence="1" id="KW-1133">Transmembrane helix</keyword>
<feature type="transmembrane region" description="Helical" evidence="1">
    <location>
        <begin position="95"/>
        <end position="113"/>
    </location>
</feature>
<gene>
    <name evidence="2" type="ORF">DNH61_24850</name>
</gene>
<comment type="caution">
    <text evidence="2">The sequence shown here is derived from an EMBL/GenBank/DDBJ whole genome shotgun (WGS) entry which is preliminary data.</text>
</comment>
<organism evidence="2 3">
    <name type="scientific">Paenibacillus sambharensis</name>
    <dbReference type="NCBI Taxonomy" id="1803190"/>
    <lineage>
        <taxon>Bacteria</taxon>
        <taxon>Bacillati</taxon>
        <taxon>Bacillota</taxon>
        <taxon>Bacilli</taxon>
        <taxon>Bacillales</taxon>
        <taxon>Paenibacillaceae</taxon>
        <taxon>Paenibacillus</taxon>
    </lineage>
</organism>
<keyword evidence="1" id="KW-0472">Membrane</keyword>
<dbReference type="EMBL" id="QKRB01000060">
    <property type="protein sequence ID" value="PZD93020.1"/>
    <property type="molecule type" value="Genomic_DNA"/>
</dbReference>
<accession>A0A2W1L4B6</accession>
<name>A0A2W1L4B6_9BACL</name>
<protein>
    <submittedName>
        <fullName evidence="2">Uncharacterized protein</fullName>
    </submittedName>
</protein>
<proteinExistence type="predicted"/>
<dbReference type="AlphaFoldDB" id="A0A2W1L4B6"/>
<reference evidence="2 3" key="1">
    <citation type="submission" date="2018-06" db="EMBL/GenBank/DDBJ databases">
        <title>Paenibacillus imtechensis sp. nov.</title>
        <authorList>
            <person name="Pinnaka A.K."/>
            <person name="Singh H."/>
            <person name="Kaur M."/>
        </authorList>
    </citation>
    <scope>NUCLEOTIDE SEQUENCE [LARGE SCALE GENOMIC DNA]</scope>
    <source>
        <strain evidence="2 3">SMB1</strain>
    </source>
</reference>
<keyword evidence="1" id="KW-0812">Transmembrane</keyword>
<feature type="transmembrane region" description="Helical" evidence="1">
    <location>
        <begin position="119"/>
        <end position="140"/>
    </location>
</feature>
<evidence type="ECO:0000313" key="3">
    <source>
        <dbReference type="Proteomes" id="UP000249522"/>
    </source>
</evidence>
<sequence>MSLNWQVVSLKKRYISKLSVQECETAFRECVDLTLFDDWSEHHSGWIKRGWFSISYKSGKIRMYNPVFNKVIGRIKTRKGVTMVSFRTYRGLTDILSLVILFAGSFALILATSSQVLDIGTIALLSLFCCSLAAVITYTFTSLSSEGREGEEYLINLLERVLELTDR</sequence>
<dbReference type="Proteomes" id="UP000249522">
    <property type="component" value="Unassembled WGS sequence"/>
</dbReference>